<dbReference type="OrthoDB" id="9774600at2"/>
<feature type="transmembrane region" description="Helical" evidence="8">
    <location>
        <begin position="132"/>
        <end position="155"/>
    </location>
</feature>
<keyword evidence="6 8" id="KW-0472">Membrane</keyword>
<evidence type="ECO:0000256" key="5">
    <source>
        <dbReference type="ARBA" id="ARBA00022989"/>
    </source>
</evidence>
<dbReference type="Proteomes" id="UP000317982">
    <property type="component" value="Unassembled WGS sequence"/>
</dbReference>
<dbReference type="GO" id="GO:0005886">
    <property type="term" value="C:plasma membrane"/>
    <property type="evidence" value="ECO:0007669"/>
    <property type="project" value="UniProtKB-SubCell"/>
</dbReference>
<evidence type="ECO:0000256" key="7">
    <source>
        <dbReference type="ARBA" id="ARBA00024033"/>
    </source>
</evidence>
<feature type="transmembrane region" description="Helical" evidence="8">
    <location>
        <begin position="48"/>
        <end position="68"/>
    </location>
</feature>
<evidence type="ECO:0000256" key="6">
    <source>
        <dbReference type="ARBA" id="ARBA00023136"/>
    </source>
</evidence>
<dbReference type="Pfam" id="PF09594">
    <property type="entry name" value="GT87"/>
    <property type="match status" value="1"/>
</dbReference>
<feature type="transmembrane region" description="Helical" evidence="8">
    <location>
        <begin position="289"/>
        <end position="308"/>
    </location>
</feature>
<keyword evidence="4 8" id="KW-0812">Transmembrane</keyword>
<dbReference type="EMBL" id="VIRS01000008">
    <property type="protein sequence ID" value="TQS44502.1"/>
    <property type="molecule type" value="Genomic_DNA"/>
</dbReference>
<dbReference type="FunCoup" id="A0A545AT72">
    <property type="interactions" value="6"/>
</dbReference>
<keyword evidence="10" id="KW-1185">Reference proteome</keyword>
<feature type="transmembrane region" description="Helical" evidence="8">
    <location>
        <begin position="6"/>
        <end position="27"/>
    </location>
</feature>
<dbReference type="GO" id="GO:0016758">
    <property type="term" value="F:hexosyltransferase activity"/>
    <property type="evidence" value="ECO:0007669"/>
    <property type="project" value="InterPro"/>
</dbReference>
<keyword evidence="5 8" id="KW-1133">Transmembrane helix</keyword>
<comment type="caution">
    <text evidence="9">The sequence shown here is derived from an EMBL/GenBank/DDBJ whole genome shotgun (WGS) entry which is preliminary data.</text>
</comment>
<feature type="transmembrane region" description="Helical" evidence="8">
    <location>
        <begin position="74"/>
        <end position="92"/>
    </location>
</feature>
<evidence type="ECO:0000313" key="9">
    <source>
        <dbReference type="EMBL" id="TQS44502.1"/>
    </source>
</evidence>
<proteinExistence type="inferred from homology"/>
<evidence type="ECO:0000313" key="10">
    <source>
        <dbReference type="Proteomes" id="UP000317982"/>
    </source>
</evidence>
<evidence type="ECO:0000256" key="8">
    <source>
        <dbReference type="SAM" id="Phobius"/>
    </source>
</evidence>
<feature type="transmembrane region" description="Helical" evidence="8">
    <location>
        <begin position="104"/>
        <end position="126"/>
    </location>
</feature>
<evidence type="ECO:0000256" key="2">
    <source>
        <dbReference type="ARBA" id="ARBA00022475"/>
    </source>
</evidence>
<feature type="transmembrane region" description="Helical" evidence="8">
    <location>
        <begin position="223"/>
        <end position="242"/>
    </location>
</feature>
<evidence type="ECO:0000256" key="1">
    <source>
        <dbReference type="ARBA" id="ARBA00004651"/>
    </source>
</evidence>
<feature type="transmembrane region" description="Helical" evidence="8">
    <location>
        <begin position="320"/>
        <end position="343"/>
    </location>
</feature>
<reference evidence="9 10" key="1">
    <citation type="submission" date="2019-07" db="EMBL/GenBank/DDBJ databases">
        <title>Cryptosporangium phraense sp. nov., isolated from plant litter.</title>
        <authorList>
            <person name="Suriyachadkun C."/>
        </authorList>
    </citation>
    <scope>NUCLEOTIDE SEQUENCE [LARGE SCALE GENOMIC DNA]</scope>
    <source>
        <strain evidence="9 10">A-T 5661</strain>
    </source>
</reference>
<keyword evidence="3" id="KW-0808">Transferase</keyword>
<feature type="transmembrane region" description="Helical" evidence="8">
    <location>
        <begin position="162"/>
        <end position="181"/>
    </location>
</feature>
<name>A0A545AT72_9ACTN</name>
<sequence length="430" mass="45802">MAKVVLGFQLALVGLFAFLWNPLDFFIYRLGGQVVGDGTRLYLEQQAAHWFTYTPFAVVSFIPLSWVPLVPARVLWELASVGAFAVACRGLPRWVLVGGLCLEPVWHSLFLGQINLILLALVVIDFRRTGRFSGVGVGIAAAIKLTPGIFVVLLLAAGRVRAAVVAGATFAAATAVGFLVAPEASVVYWRDTFYDTTRVGVPYVSNQSPYGALVRVFGSVGEWYLVVPLVLGVAGVLVAAVYARRGDRLGALAAGGLTSLLVSPISWSHHWVWALPALVVLWRDGRRRGAVLAGVVFALAPMWATRLVERPGSLWGLVPYLVIGDTYLLVGLALLGVLGWTALRPGTAGGTGALLPLGQEAPPDSPGGAAVTSSMRYLATASAATDASISPRWARARRVATAIDSASTLKWRRRAWRVSEAPKPSVPSDV</sequence>
<comment type="similarity">
    <text evidence="7">Belongs to the glycosyltransferase 87 family.</text>
</comment>
<keyword evidence="2" id="KW-1003">Cell membrane</keyword>
<dbReference type="InParanoid" id="A0A545AT72"/>
<evidence type="ECO:0000256" key="4">
    <source>
        <dbReference type="ARBA" id="ARBA00022692"/>
    </source>
</evidence>
<organism evidence="9 10">
    <name type="scientific">Cryptosporangium phraense</name>
    <dbReference type="NCBI Taxonomy" id="2593070"/>
    <lineage>
        <taxon>Bacteria</taxon>
        <taxon>Bacillati</taxon>
        <taxon>Actinomycetota</taxon>
        <taxon>Actinomycetes</taxon>
        <taxon>Cryptosporangiales</taxon>
        <taxon>Cryptosporangiaceae</taxon>
        <taxon>Cryptosporangium</taxon>
    </lineage>
</organism>
<accession>A0A545AT72</accession>
<dbReference type="InterPro" id="IPR018584">
    <property type="entry name" value="GT87"/>
</dbReference>
<evidence type="ECO:0000256" key="3">
    <source>
        <dbReference type="ARBA" id="ARBA00022679"/>
    </source>
</evidence>
<gene>
    <name evidence="9" type="ORF">FL583_13645</name>
</gene>
<protein>
    <submittedName>
        <fullName evidence="9">DUF2029 domain-containing protein</fullName>
    </submittedName>
</protein>
<comment type="subcellular location">
    <subcellularLocation>
        <location evidence="1">Cell membrane</location>
        <topology evidence="1">Multi-pass membrane protein</topology>
    </subcellularLocation>
</comment>
<dbReference type="AlphaFoldDB" id="A0A545AT72"/>